<accession>A0A235B951</accession>
<feature type="compositionally biased region" description="Low complexity" evidence="1">
    <location>
        <begin position="153"/>
        <end position="179"/>
    </location>
</feature>
<proteinExistence type="predicted"/>
<feature type="compositionally biased region" description="Low complexity" evidence="1">
    <location>
        <begin position="284"/>
        <end position="307"/>
    </location>
</feature>
<feature type="transmembrane region" description="Helical" evidence="2">
    <location>
        <begin position="90"/>
        <end position="110"/>
    </location>
</feature>
<feature type="region of interest" description="Disordered" evidence="1">
    <location>
        <begin position="120"/>
        <end position="316"/>
    </location>
</feature>
<dbReference type="RefSeq" id="WP_094263824.1">
    <property type="nucleotide sequence ID" value="NZ_NOWF01000003.1"/>
</dbReference>
<feature type="compositionally biased region" description="Low complexity" evidence="1">
    <location>
        <begin position="197"/>
        <end position="218"/>
    </location>
</feature>
<dbReference type="EMBL" id="NOWF01000003">
    <property type="protein sequence ID" value="OYD08519.1"/>
    <property type="molecule type" value="Genomic_DNA"/>
</dbReference>
<keyword evidence="2" id="KW-0472">Membrane</keyword>
<sequence length="366" mass="38436">MVWFFVVGGFLVFAGSLSMSFRHSLEFYYDIGQRGVWAIIPTATMELALVIFVVGLMYYRRKAGTAPAPVVIGTIVCGLFIGYTNFRAGLAYGLEGVAGFVIFPLVVVLLENSTAGIAKKEHTSSSSLRENVQKSSSSSGVNEEELEAVPKFSSSVQKSAGGSSSSESSSPSSSSSSSRSSEKLDAVQESDVHLQFSGALSKPSSASSFTASPGAGSSNDVQPVQEKLEAVQSEIPSPASSGAEDSSQDPRVQEPAEGSGQSPSRTDKGSSETITSSLQPARKSISSDSSVQKSETSSSSRKTGGSSLKVLEGGKLDPELEELVQVALEIIQKEGKCGRPRLRRETGCAEGPAKRALNIIKKQQAV</sequence>
<evidence type="ECO:0000256" key="1">
    <source>
        <dbReference type="SAM" id="MobiDB-lite"/>
    </source>
</evidence>
<feature type="compositionally biased region" description="Polar residues" evidence="1">
    <location>
        <begin position="234"/>
        <end position="245"/>
    </location>
</feature>
<evidence type="ECO:0000313" key="4">
    <source>
        <dbReference type="Proteomes" id="UP000215459"/>
    </source>
</evidence>
<keyword evidence="4" id="KW-1185">Reference proteome</keyword>
<keyword evidence="2" id="KW-1133">Transmembrane helix</keyword>
<evidence type="ECO:0000313" key="3">
    <source>
        <dbReference type="EMBL" id="OYD08519.1"/>
    </source>
</evidence>
<dbReference type="Proteomes" id="UP000215459">
    <property type="component" value="Unassembled WGS sequence"/>
</dbReference>
<dbReference type="AlphaFoldDB" id="A0A235B951"/>
<gene>
    <name evidence="3" type="ORF">CHM34_06750</name>
</gene>
<comment type="caution">
    <text evidence="3">The sequence shown here is derived from an EMBL/GenBank/DDBJ whole genome shotgun (WGS) entry which is preliminary data.</text>
</comment>
<feature type="compositionally biased region" description="Basic and acidic residues" evidence="1">
    <location>
        <begin position="180"/>
        <end position="192"/>
    </location>
</feature>
<keyword evidence="2" id="KW-0812">Transmembrane</keyword>
<reference evidence="3 4" key="1">
    <citation type="submission" date="2017-07" db="EMBL/GenBank/DDBJ databases">
        <title>The genome sequence of Paludifilum halophilum highlights mechanisms for microbial adaptation to high salt environemnts.</title>
        <authorList>
            <person name="Belbahri L."/>
        </authorList>
    </citation>
    <scope>NUCLEOTIDE SEQUENCE [LARGE SCALE GENOMIC DNA]</scope>
    <source>
        <strain evidence="3 4">DSM 102817</strain>
    </source>
</reference>
<feature type="compositionally biased region" description="Polar residues" evidence="1">
    <location>
        <begin position="124"/>
        <end position="141"/>
    </location>
</feature>
<feature type="transmembrane region" description="Helical" evidence="2">
    <location>
        <begin position="36"/>
        <end position="59"/>
    </location>
</feature>
<evidence type="ECO:0000256" key="2">
    <source>
        <dbReference type="SAM" id="Phobius"/>
    </source>
</evidence>
<name>A0A235B951_9BACL</name>
<protein>
    <submittedName>
        <fullName evidence="3">Uncharacterized protein</fullName>
    </submittedName>
</protein>
<feature type="transmembrane region" description="Helical" evidence="2">
    <location>
        <begin position="66"/>
        <end position="84"/>
    </location>
</feature>
<organism evidence="3 4">
    <name type="scientific">Paludifilum halophilum</name>
    <dbReference type="NCBI Taxonomy" id="1642702"/>
    <lineage>
        <taxon>Bacteria</taxon>
        <taxon>Bacillati</taxon>
        <taxon>Bacillota</taxon>
        <taxon>Bacilli</taxon>
        <taxon>Bacillales</taxon>
        <taxon>Thermoactinomycetaceae</taxon>
        <taxon>Paludifilum</taxon>
    </lineage>
</organism>